<dbReference type="NCBIfam" id="NF003745">
    <property type="entry name" value="PRK05342.1"/>
    <property type="match status" value="1"/>
</dbReference>
<evidence type="ECO:0000256" key="5">
    <source>
        <dbReference type="ARBA" id="ARBA00023186"/>
    </source>
</evidence>
<comment type="subunit">
    <text evidence="6">Component of the ClpX-ClpP complex. Forms a hexameric ring that, in the presence of ATP, binds to fourteen ClpP subunits assembled into a disk-like structure with a central cavity, resembling the structure of eukaryotic proteasomes.</text>
</comment>
<dbReference type="Pfam" id="PF07724">
    <property type="entry name" value="AAA_2"/>
    <property type="match status" value="1"/>
</dbReference>
<dbReference type="GO" id="GO:0016887">
    <property type="term" value="F:ATP hydrolysis activity"/>
    <property type="evidence" value="ECO:0007669"/>
    <property type="project" value="InterPro"/>
</dbReference>
<dbReference type="FunFam" id="1.10.8.60:FF:000002">
    <property type="entry name" value="ATP-dependent Clp protease ATP-binding subunit ClpX"/>
    <property type="match status" value="1"/>
</dbReference>
<dbReference type="InterPro" id="IPR059188">
    <property type="entry name" value="Znf_CLPX-like"/>
</dbReference>
<dbReference type="SMART" id="SM00382">
    <property type="entry name" value="AAA"/>
    <property type="match status" value="1"/>
</dbReference>
<evidence type="ECO:0000259" key="8">
    <source>
        <dbReference type="PROSITE" id="PS51902"/>
    </source>
</evidence>
<reference evidence="9 10" key="1">
    <citation type="submission" date="2014-07" db="EMBL/GenBank/DDBJ databases">
        <authorList>
            <person name="McCorrison J."/>
            <person name="Sanka R."/>
            <person name="Torralba M."/>
            <person name="Gillis M."/>
            <person name="Haft D.H."/>
            <person name="Methe B."/>
            <person name="Sutton G."/>
            <person name="Nelson K.E."/>
        </authorList>
    </citation>
    <scope>NUCLEOTIDE SEQUENCE [LARGE SCALE GENOMIC DNA]</scope>
    <source>
        <strain evidence="9 10">DNF00882</strain>
    </source>
</reference>
<dbReference type="Gene3D" id="3.40.50.300">
    <property type="entry name" value="P-loop containing nucleotide triphosphate hydrolases"/>
    <property type="match status" value="1"/>
</dbReference>
<dbReference type="SUPFAM" id="SSF57716">
    <property type="entry name" value="Glucocorticoid receptor-like (DNA-binding domain)"/>
    <property type="match status" value="1"/>
</dbReference>
<dbReference type="Gene3D" id="1.10.8.60">
    <property type="match status" value="1"/>
</dbReference>
<evidence type="ECO:0000313" key="10">
    <source>
        <dbReference type="Proteomes" id="UP000029538"/>
    </source>
</evidence>
<dbReference type="GO" id="GO:0005524">
    <property type="term" value="F:ATP binding"/>
    <property type="evidence" value="ECO:0007669"/>
    <property type="project" value="UniProtKB-UniRule"/>
</dbReference>
<dbReference type="Gene3D" id="6.20.220.10">
    <property type="entry name" value="ClpX chaperone, C4-type zinc finger domain"/>
    <property type="match status" value="1"/>
</dbReference>
<feature type="binding site" evidence="6 7">
    <location>
        <position position="31"/>
    </location>
    <ligand>
        <name>Zn(2+)</name>
        <dbReference type="ChEBI" id="CHEBI:29105"/>
    </ligand>
</feature>
<dbReference type="GO" id="GO:0009376">
    <property type="term" value="C:HslUV protease complex"/>
    <property type="evidence" value="ECO:0007669"/>
    <property type="project" value="TreeGrafter"/>
</dbReference>
<dbReference type="InterPro" id="IPR010603">
    <property type="entry name" value="Znf_CppX_C4"/>
</dbReference>
<feature type="domain" description="ClpX-type ZB" evidence="8">
    <location>
        <begin position="1"/>
        <end position="47"/>
    </location>
</feature>
<comment type="similarity">
    <text evidence="6 7">Belongs to the ClpX chaperone family.</text>
</comment>
<dbReference type="Pfam" id="PF06689">
    <property type="entry name" value="zf-C4_ClpX"/>
    <property type="match status" value="1"/>
</dbReference>
<evidence type="ECO:0000256" key="4">
    <source>
        <dbReference type="ARBA" id="ARBA00022840"/>
    </source>
</evidence>
<dbReference type="InterPro" id="IPR046425">
    <property type="entry name" value="ClpX_bact"/>
</dbReference>
<keyword evidence="3 6" id="KW-0862">Zinc</keyword>
<dbReference type="InterPro" id="IPR050052">
    <property type="entry name" value="ATP-dep_Clp_protease_ClpX"/>
</dbReference>
<keyword evidence="2 6" id="KW-0547">Nucleotide-binding</keyword>
<evidence type="ECO:0000256" key="2">
    <source>
        <dbReference type="ARBA" id="ARBA00022741"/>
    </source>
</evidence>
<dbReference type="RefSeq" id="WP_004356729.1">
    <property type="nucleotide sequence ID" value="NZ_JRNR01000039.1"/>
</dbReference>
<dbReference type="GO" id="GO:0051603">
    <property type="term" value="P:proteolysis involved in protein catabolic process"/>
    <property type="evidence" value="ECO:0007669"/>
    <property type="project" value="TreeGrafter"/>
</dbReference>
<comment type="caution">
    <text evidence="9">The sequence shown here is derived from an EMBL/GenBank/DDBJ whole genome shotgun (WGS) entry which is preliminary data.</text>
</comment>
<dbReference type="PROSITE" id="PS51902">
    <property type="entry name" value="CLPX_ZB"/>
    <property type="match status" value="1"/>
</dbReference>
<feature type="binding site" evidence="6 7">
    <location>
        <position position="9"/>
    </location>
    <ligand>
        <name>Zn(2+)</name>
        <dbReference type="ChEBI" id="CHEBI:29105"/>
    </ligand>
</feature>
<dbReference type="Pfam" id="PF10431">
    <property type="entry name" value="ClpB_D2-small"/>
    <property type="match status" value="1"/>
</dbReference>
<dbReference type="PANTHER" id="PTHR48102">
    <property type="entry name" value="ATP-DEPENDENT CLP PROTEASE ATP-BINDING SUBUNIT CLPX-LIKE, MITOCHONDRIAL-RELATED"/>
    <property type="match status" value="1"/>
</dbReference>
<accession>A0A096AQX2</accession>
<evidence type="ECO:0000256" key="6">
    <source>
        <dbReference type="HAMAP-Rule" id="MF_00175"/>
    </source>
</evidence>
<dbReference type="NCBIfam" id="TIGR00382">
    <property type="entry name" value="clpX"/>
    <property type="match status" value="1"/>
</dbReference>
<dbReference type="HAMAP" id="MF_00175">
    <property type="entry name" value="ClpX"/>
    <property type="match status" value="1"/>
</dbReference>
<dbReference type="InterPro" id="IPR003593">
    <property type="entry name" value="AAA+_ATPase"/>
</dbReference>
<dbReference type="GO" id="GO:0140662">
    <property type="term" value="F:ATP-dependent protein folding chaperone"/>
    <property type="evidence" value="ECO:0007669"/>
    <property type="project" value="InterPro"/>
</dbReference>
<dbReference type="InterPro" id="IPR019489">
    <property type="entry name" value="Clp_ATPase_C"/>
</dbReference>
<dbReference type="InterPro" id="IPR038366">
    <property type="entry name" value="Znf_CppX_C4_sf"/>
</dbReference>
<dbReference type="GO" id="GO:0046983">
    <property type="term" value="F:protein dimerization activity"/>
    <property type="evidence" value="ECO:0007669"/>
    <property type="project" value="UniProtKB-UniRule"/>
</dbReference>
<dbReference type="EMBL" id="JRNR01000039">
    <property type="protein sequence ID" value="KGF49483.1"/>
    <property type="molecule type" value="Genomic_DNA"/>
</dbReference>
<feature type="binding site" evidence="6 7">
    <location>
        <position position="6"/>
    </location>
    <ligand>
        <name>Zn(2+)</name>
        <dbReference type="ChEBI" id="CHEBI:29105"/>
    </ligand>
</feature>
<dbReference type="GO" id="GO:0051082">
    <property type="term" value="F:unfolded protein binding"/>
    <property type="evidence" value="ECO:0007669"/>
    <property type="project" value="UniProtKB-UniRule"/>
</dbReference>
<dbReference type="InterPro" id="IPR027417">
    <property type="entry name" value="P-loop_NTPase"/>
</dbReference>
<feature type="binding site" evidence="6">
    <location>
        <begin position="116"/>
        <end position="123"/>
    </location>
    <ligand>
        <name>ATP</name>
        <dbReference type="ChEBI" id="CHEBI:30616"/>
    </ligand>
</feature>
<dbReference type="SMART" id="SM00994">
    <property type="entry name" value="zf-C4_ClpX"/>
    <property type="match status" value="1"/>
</dbReference>
<proteinExistence type="inferred from homology"/>
<sequence length="408" mass="45750">MPQKKCSFCGRSESDVRLLITGLTGYICEDCAQQANNIVLESGILGAKDENFNDIDIKKVPKPKEIKAYLDEYIIGQDEAKRYLAVAVYNHYKRLQQPKEDDDVEVEKSNIIMVGSTGTGKTLLARTIAKLLNVPFTIVDATVFTEAGYVGEDVESILSRLLQVADYNVAAAERGIVFIDEIDKIARKSDNPSITRDVSGEGVQQGLLKLLEGTMVNVPPKGGRKHPDQDYIHVDTRNILFICGGAFDGIERKIAQRLNTHVVGYNSVQNVAKIDKKDLMKYVLPQDLRSFGLIPEIIGRLPVLTYLNPLDREALRKILVEPKNSIVKQYIKLFKMDGINLSFTNEALDYIVDKAVEYKLGARGLRSIVEAVMMEQMFELPSKRVKKYEVTASYAKEQLDKAKLNKVE</sequence>
<dbReference type="SMART" id="SM01086">
    <property type="entry name" value="ClpB_D2-small"/>
    <property type="match status" value="1"/>
</dbReference>
<dbReference type="CDD" id="cd19497">
    <property type="entry name" value="RecA-like_ClpX"/>
    <property type="match status" value="1"/>
</dbReference>
<dbReference type="GO" id="GO:0051301">
    <property type="term" value="P:cell division"/>
    <property type="evidence" value="ECO:0007669"/>
    <property type="project" value="TreeGrafter"/>
</dbReference>
<dbReference type="GO" id="GO:0008270">
    <property type="term" value="F:zinc ion binding"/>
    <property type="evidence" value="ECO:0007669"/>
    <property type="project" value="UniProtKB-UniRule"/>
</dbReference>
<evidence type="ECO:0000256" key="3">
    <source>
        <dbReference type="ARBA" id="ARBA00022833"/>
    </source>
</evidence>
<keyword evidence="5 6" id="KW-0143">Chaperone</keyword>
<feature type="binding site" evidence="6 7">
    <location>
        <position position="28"/>
    </location>
    <ligand>
        <name>Zn(2+)</name>
        <dbReference type="ChEBI" id="CHEBI:29105"/>
    </ligand>
</feature>
<comment type="function">
    <text evidence="6">ATP-dependent specificity component of the Clp protease. It directs the protease to specific substrates. Can perform chaperone functions in the absence of ClpP.</text>
</comment>
<dbReference type="PANTHER" id="PTHR48102:SF7">
    <property type="entry name" value="ATP-DEPENDENT CLP PROTEASE ATP-BINDING SUBUNIT CLPX-LIKE, MITOCHONDRIAL"/>
    <property type="match status" value="1"/>
</dbReference>
<name>A0A096AQX2_9BACT</name>
<evidence type="ECO:0000313" key="9">
    <source>
        <dbReference type="EMBL" id="KGF49483.1"/>
    </source>
</evidence>
<evidence type="ECO:0000256" key="1">
    <source>
        <dbReference type="ARBA" id="ARBA00022723"/>
    </source>
</evidence>
<dbReference type="FunFam" id="3.40.50.300:FF:000005">
    <property type="entry name" value="ATP-dependent Clp protease ATP-binding subunit ClpX"/>
    <property type="match status" value="1"/>
</dbReference>
<dbReference type="Proteomes" id="UP000029538">
    <property type="component" value="Unassembled WGS sequence"/>
</dbReference>
<dbReference type="InterPro" id="IPR004487">
    <property type="entry name" value="Clp_protease_ATP-bd_su_ClpX"/>
</dbReference>
<dbReference type="AlphaFoldDB" id="A0A096AQX2"/>
<dbReference type="SUPFAM" id="SSF52540">
    <property type="entry name" value="P-loop containing nucleoside triphosphate hydrolases"/>
    <property type="match status" value="1"/>
</dbReference>
<keyword evidence="4 6" id="KW-0067">ATP-binding</keyword>
<organism evidence="9 10">
    <name type="scientific">Prevotella disiens DNF00882</name>
    <dbReference type="NCBI Taxonomy" id="1401075"/>
    <lineage>
        <taxon>Bacteria</taxon>
        <taxon>Pseudomonadati</taxon>
        <taxon>Bacteroidota</taxon>
        <taxon>Bacteroidia</taxon>
        <taxon>Bacteroidales</taxon>
        <taxon>Prevotellaceae</taxon>
        <taxon>Prevotella</taxon>
    </lineage>
</organism>
<protein>
    <recommendedName>
        <fullName evidence="6">ATP-dependent Clp protease ATP-binding subunit ClpX</fullName>
    </recommendedName>
</protein>
<keyword evidence="1 6" id="KW-0479">Metal-binding</keyword>
<dbReference type="InterPro" id="IPR003959">
    <property type="entry name" value="ATPase_AAA_core"/>
</dbReference>
<gene>
    <name evidence="6" type="primary">clpX</name>
    <name evidence="9" type="ORF">HMPREF0654_04985</name>
</gene>
<evidence type="ECO:0000256" key="7">
    <source>
        <dbReference type="PROSITE-ProRule" id="PRU01250"/>
    </source>
</evidence>